<protein>
    <submittedName>
        <fullName evidence="2">Uncharacterized protein</fullName>
    </submittedName>
</protein>
<proteinExistence type="predicted"/>
<dbReference type="PANTHER" id="PTHR34427:SF5">
    <property type="entry name" value="DUF4283 DOMAIN-CONTAINING PROTEIN"/>
    <property type="match status" value="1"/>
</dbReference>
<organism evidence="2 3">
    <name type="scientific">Trifolium subterraneum</name>
    <name type="common">Subterranean clover</name>
    <dbReference type="NCBI Taxonomy" id="3900"/>
    <lineage>
        <taxon>Eukaryota</taxon>
        <taxon>Viridiplantae</taxon>
        <taxon>Streptophyta</taxon>
        <taxon>Embryophyta</taxon>
        <taxon>Tracheophyta</taxon>
        <taxon>Spermatophyta</taxon>
        <taxon>Magnoliopsida</taxon>
        <taxon>eudicotyledons</taxon>
        <taxon>Gunneridae</taxon>
        <taxon>Pentapetalae</taxon>
        <taxon>rosids</taxon>
        <taxon>fabids</taxon>
        <taxon>Fabales</taxon>
        <taxon>Fabaceae</taxon>
        <taxon>Papilionoideae</taxon>
        <taxon>50 kb inversion clade</taxon>
        <taxon>NPAAA clade</taxon>
        <taxon>Hologalegina</taxon>
        <taxon>IRL clade</taxon>
        <taxon>Trifolieae</taxon>
        <taxon>Trifolium</taxon>
    </lineage>
</organism>
<reference evidence="3" key="1">
    <citation type="journal article" date="2017" name="Front. Plant Sci.">
        <title>Climate Clever Clovers: New Paradigm to Reduce the Environmental Footprint of Ruminants by Breeding Low Methanogenic Forages Utilizing Haplotype Variation.</title>
        <authorList>
            <person name="Kaur P."/>
            <person name="Appels R."/>
            <person name="Bayer P.E."/>
            <person name="Keeble-Gagnere G."/>
            <person name="Wang J."/>
            <person name="Hirakawa H."/>
            <person name="Shirasawa K."/>
            <person name="Vercoe P."/>
            <person name="Stefanova K."/>
            <person name="Durmic Z."/>
            <person name="Nichols P."/>
            <person name="Revell C."/>
            <person name="Isobe S.N."/>
            <person name="Edwards D."/>
            <person name="Erskine W."/>
        </authorList>
    </citation>
    <scope>NUCLEOTIDE SEQUENCE [LARGE SCALE GENOMIC DNA]</scope>
    <source>
        <strain evidence="3">cv. Daliak</strain>
    </source>
</reference>
<gene>
    <name evidence="2" type="ORF">TSUD_373590</name>
</gene>
<name>A0A2Z6M490_TRISU</name>
<dbReference type="AlphaFoldDB" id="A0A2Z6M490"/>
<dbReference type="OrthoDB" id="1435997at2759"/>
<feature type="region of interest" description="Disordered" evidence="1">
    <location>
        <begin position="494"/>
        <end position="513"/>
    </location>
</feature>
<dbReference type="Proteomes" id="UP000242715">
    <property type="component" value="Unassembled WGS sequence"/>
</dbReference>
<dbReference type="EMBL" id="DF973326">
    <property type="protein sequence ID" value="GAU25958.1"/>
    <property type="molecule type" value="Genomic_DNA"/>
</dbReference>
<sequence length="595" mass="68424">MGWDVGEWTEVKQRLRKERRQAERFFDDERQRRRNRSRSTYIQRRQFFNERQHRYQSRAFDHAHTGRFVSDRYRTRSHTGWDRGHRWTEEHRLGESRAVFDNTRFQSFSPTRNHGHHSLSRFTGNSKLNFDTRSARVGQDYGNRQHNYHNRSIRVGKDTDFDSKGFEVYGEPYGFVKFANVCDVNKLSKALNAVYFGHFRVHARVARFDRNDVKERRSEGMVKEVSKKGHKSSETVVVKHTESGKAGNVVVKGNSSSPEEVRVGDIVVRIGTRQEPTAQKNAQEQAEGLISRKPTNVTDVAKENEVLISLRKFRTMPDDVEWVQNGLVATIINGEAVPVVQNRITDAGFNDLFLVPMGADKVFVRSSAGVDAREIVNGAKDFFSLLFSNWERWGNVGLPYQRGAWVRLYGIPIHAWNVNFFKMCVFDCGRFLRADSCSVDRDRLDFARVLIATPDLEIIKRVETVLVEGTLTKIKIVEEWGYALGEDTCLFEDESGTEVSQNDNEVEHDDPEGKRDVDMLVKKLVDGMEKEDDLLLREKPVEHLKDKHVASPTKKDGIVDEEVQITHMTDFSNVSPRVSGIPRKMGGVVIPQFLT</sequence>
<evidence type="ECO:0000256" key="1">
    <source>
        <dbReference type="SAM" id="MobiDB-lite"/>
    </source>
</evidence>
<evidence type="ECO:0000313" key="3">
    <source>
        <dbReference type="Proteomes" id="UP000242715"/>
    </source>
</evidence>
<evidence type="ECO:0000313" key="2">
    <source>
        <dbReference type="EMBL" id="GAU25958.1"/>
    </source>
</evidence>
<dbReference type="PANTHER" id="PTHR34427">
    <property type="entry name" value="DUF4283 DOMAIN PROTEIN"/>
    <property type="match status" value="1"/>
</dbReference>
<keyword evidence="3" id="KW-1185">Reference proteome</keyword>
<accession>A0A2Z6M490</accession>